<keyword evidence="3" id="KW-1185">Reference proteome</keyword>
<keyword evidence="1" id="KW-1133">Transmembrane helix</keyword>
<dbReference type="Proteomes" id="UP001652503">
    <property type="component" value="Unassembled WGS sequence"/>
</dbReference>
<evidence type="ECO:0000256" key="1">
    <source>
        <dbReference type="SAM" id="Phobius"/>
    </source>
</evidence>
<feature type="transmembrane region" description="Helical" evidence="1">
    <location>
        <begin position="157"/>
        <end position="177"/>
    </location>
</feature>
<sequence>MAKPTPEDAAAFKALREAEKGLSRLQKELRKAVKKFTNGESDRQKIKAAQSKILDFMAKQKSTLRLQRSAAFDKMSTEAQSGLLWLDEVVNELNNLLGRLDLCKRMMKRDPAGDRKILVKTVRDFRAEIRQPPKGLGVLLKMVKQGTEAKHPAGTQLAALPMIILLWLIIETILRGLRKR</sequence>
<gene>
    <name evidence="2" type="ORF">OE647_14675</name>
</gene>
<protein>
    <submittedName>
        <fullName evidence="2">Uncharacterized protein</fullName>
    </submittedName>
</protein>
<keyword evidence="1" id="KW-0812">Transmembrane</keyword>
<evidence type="ECO:0000313" key="3">
    <source>
        <dbReference type="Proteomes" id="UP001652503"/>
    </source>
</evidence>
<proteinExistence type="predicted"/>
<evidence type="ECO:0000313" key="2">
    <source>
        <dbReference type="EMBL" id="MCV2865966.1"/>
    </source>
</evidence>
<reference evidence="2 3" key="1">
    <citation type="submission" date="2022-10" db="EMBL/GenBank/DDBJ databases">
        <title>Defluviimonas sp. nov., isolated from ocean surface water.</title>
        <authorList>
            <person name="He W."/>
            <person name="Wang L."/>
            <person name="Zhang D.-F."/>
        </authorList>
    </citation>
    <scope>NUCLEOTIDE SEQUENCE [LARGE SCALE GENOMIC DNA]</scope>
    <source>
        <strain evidence="2 3">WL0075</strain>
    </source>
</reference>
<comment type="caution">
    <text evidence="2">The sequence shown here is derived from an EMBL/GenBank/DDBJ whole genome shotgun (WGS) entry which is preliminary data.</text>
</comment>
<keyword evidence="1" id="KW-0472">Membrane</keyword>
<name>A0ABT2Z5A4_9RHOB</name>
<dbReference type="EMBL" id="JAOWLA010000014">
    <property type="protein sequence ID" value="MCV2865966.1"/>
    <property type="molecule type" value="Genomic_DNA"/>
</dbReference>
<dbReference type="RefSeq" id="WP_263722494.1">
    <property type="nucleotide sequence ID" value="NZ_JAOWLA010000014.1"/>
</dbReference>
<organism evidence="2 3">
    <name type="scientific">Albidovulum sediminicola</name>
    <dbReference type="NCBI Taxonomy" id="2984331"/>
    <lineage>
        <taxon>Bacteria</taxon>
        <taxon>Pseudomonadati</taxon>
        <taxon>Pseudomonadota</taxon>
        <taxon>Alphaproteobacteria</taxon>
        <taxon>Rhodobacterales</taxon>
        <taxon>Paracoccaceae</taxon>
        <taxon>Albidovulum</taxon>
    </lineage>
</organism>
<accession>A0ABT2Z5A4</accession>